<dbReference type="GO" id="GO:0006427">
    <property type="term" value="P:histidyl-tRNA aminoacylation"/>
    <property type="evidence" value="ECO:0007669"/>
    <property type="project" value="TreeGrafter"/>
</dbReference>
<dbReference type="PANTHER" id="PTHR43707:SF1">
    <property type="entry name" value="HISTIDINE--TRNA LIGASE, MITOCHONDRIAL-RELATED"/>
    <property type="match status" value="1"/>
</dbReference>
<comment type="pathway">
    <text evidence="2 8">Amino-acid biosynthesis; L-histidine biosynthesis; L-histidine from 5-phospho-alpha-D-ribose 1-diphosphate: step 1/9.</text>
</comment>
<dbReference type="InterPro" id="IPR004517">
    <property type="entry name" value="HisZ"/>
</dbReference>
<dbReference type="GO" id="GO:0140096">
    <property type="term" value="F:catalytic activity, acting on a protein"/>
    <property type="evidence" value="ECO:0007669"/>
    <property type="project" value="UniProtKB-ARBA"/>
</dbReference>
<dbReference type="GO" id="GO:0000105">
    <property type="term" value="P:L-histidine biosynthetic process"/>
    <property type="evidence" value="ECO:0007669"/>
    <property type="project" value="UniProtKB-UniRule"/>
</dbReference>
<comment type="miscellaneous">
    <text evidence="8">This function is generally fulfilled by the C-terminal part of HisG, which is missing in some bacteria such as this one.</text>
</comment>
<feature type="binding site" evidence="9">
    <location>
        <position position="121"/>
    </location>
    <ligand>
        <name>L-histidine</name>
        <dbReference type="ChEBI" id="CHEBI:57595"/>
    </ligand>
</feature>
<sequence>MPLYFEKPRGTKDTLPDKMKKLNEITGSWVRLMGTWGYEEIQTPVIEFYETVGLFSKTKQDSFLKLLDGTGKTTILRSDYTTPIARLTASLHQKIEFPIRYMYHGKVYRNKGSNGVEEINQLGIELVGVDNLEGDAEVICLAVKSISNCTSKKFQISIGHSQFLQLLLKQVNCPDNVQKSLYNFLLEQNYVGYKSTVSELNIEDKYKTYLIDILKLRGSIEQITSAKDWFNSPEWQNIFAAFLGLWKILQEYQIEEYIGFDLSLVGNQNYYTGLIYNGYSEGNPAPICTGGRYDNLFESFERNAPATGFAINIDALVNVSELNMNEKKKTLIIYEEKNRLETIKIAEQMRSEGKIVIIIDKNKVTEKYKEEFAEVLFSE</sequence>
<dbReference type="CDD" id="cd00773">
    <property type="entry name" value="HisRS-like_core"/>
    <property type="match status" value="1"/>
</dbReference>
<reference evidence="11 12" key="1">
    <citation type="submission" date="2017-04" db="EMBL/GenBank/DDBJ databases">
        <authorList>
            <person name="Afonso C.L."/>
            <person name="Miller P.J."/>
            <person name="Scott M.A."/>
            <person name="Spackman E."/>
            <person name="Goraichik I."/>
            <person name="Dimitrov K.M."/>
            <person name="Suarez D.L."/>
            <person name="Swayne D.E."/>
        </authorList>
    </citation>
    <scope>NUCLEOTIDE SEQUENCE [LARGE SCALE GENOMIC DNA]</scope>
    <source>
        <strain evidence="11 12">DSM 11270</strain>
    </source>
</reference>
<evidence type="ECO:0000313" key="12">
    <source>
        <dbReference type="Proteomes" id="UP000192731"/>
    </source>
</evidence>
<proteinExistence type="inferred from homology"/>
<dbReference type="SUPFAM" id="SSF55681">
    <property type="entry name" value="Class II aaRS and biotin synthetases"/>
    <property type="match status" value="1"/>
</dbReference>
<feature type="binding site" evidence="9">
    <location>
        <begin position="270"/>
        <end position="271"/>
    </location>
    <ligand>
        <name>L-histidine</name>
        <dbReference type="ChEBI" id="CHEBI:57595"/>
    </ligand>
</feature>
<dbReference type="Gene3D" id="3.30.930.10">
    <property type="entry name" value="Bira Bifunctional Protein, Domain 2"/>
    <property type="match status" value="1"/>
</dbReference>
<dbReference type="NCBIfam" id="TIGR00443">
    <property type="entry name" value="hisZ_biosyn_reg"/>
    <property type="match status" value="1"/>
</dbReference>
<evidence type="ECO:0000256" key="3">
    <source>
        <dbReference type="ARBA" id="ARBA00005539"/>
    </source>
</evidence>
<keyword evidence="12" id="KW-1185">Reference proteome</keyword>
<name>A0A1W1V464_DESTI</name>
<keyword evidence="11" id="KW-0328">Glycosyltransferase</keyword>
<comment type="subunit">
    <text evidence="4 8">Heteromultimer composed of HisG and HisZ subunits.</text>
</comment>
<dbReference type="PIRSF" id="PIRSF001549">
    <property type="entry name" value="His-tRNA_synth"/>
    <property type="match status" value="1"/>
</dbReference>
<comment type="similarity">
    <text evidence="3 8">Belongs to the class-II aminoacyl-tRNA synthetase family. HisZ subfamily.</text>
</comment>
<dbReference type="GO" id="GO:0005737">
    <property type="term" value="C:cytoplasm"/>
    <property type="evidence" value="ECO:0007669"/>
    <property type="project" value="UniProtKB-SubCell"/>
</dbReference>
<dbReference type="GO" id="GO:0004821">
    <property type="term" value="F:histidine-tRNA ligase activity"/>
    <property type="evidence" value="ECO:0007669"/>
    <property type="project" value="TreeGrafter"/>
</dbReference>
<dbReference type="InterPro" id="IPR004516">
    <property type="entry name" value="HisRS/HisZ"/>
</dbReference>
<dbReference type="EMBL" id="FWWT01000015">
    <property type="protein sequence ID" value="SMB88070.1"/>
    <property type="molecule type" value="Genomic_DNA"/>
</dbReference>
<dbReference type="GO" id="GO:0016757">
    <property type="term" value="F:glycosyltransferase activity"/>
    <property type="evidence" value="ECO:0007669"/>
    <property type="project" value="UniProtKB-KW"/>
</dbReference>
<dbReference type="UniPathway" id="UPA00031">
    <property type="reaction ID" value="UER00006"/>
</dbReference>
<evidence type="ECO:0000256" key="9">
    <source>
        <dbReference type="PIRSR" id="PIRSR001549-1"/>
    </source>
</evidence>
<keyword evidence="6 8" id="KW-0963">Cytoplasm</keyword>
<keyword evidence="8" id="KW-0028">Amino-acid biosynthesis</keyword>
<dbReference type="InterPro" id="IPR045864">
    <property type="entry name" value="aa-tRNA-synth_II/BPL/LPL"/>
</dbReference>
<dbReference type="InterPro" id="IPR041715">
    <property type="entry name" value="HisRS-like_core"/>
</dbReference>
<dbReference type="STRING" id="656914.SAMN00017405_1829"/>
<evidence type="ECO:0000313" key="11">
    <source>
        <dbReference type="EMBL" id="SMB88070.1"/>
    </source>
</evidence>
<evidence type="ECO:0000256" key="2">
    <source>
        <dbReference type="ARBA" id="ARBA00004667"/>
    </source>
</evidence>
<feature type="binding site" evidence="9">
    <location>
        <position position="109"/>
    </location>
    <ligand>
        <name>L-histidine</name>
        <dbReference type="ChEBI" id="CHEBI:57595"/>
    </ligand>
</feature>
<keyword evidence="11" id="KW-0808">Transferase</keyword>
<dbReference type="Pfam" id="PF13393">
    <property type="entry name" value="tRNA-synt_His"/>
    <property type="match status" value="1"/>
</dbReference>
<dbReference type="Proteomes" id="UP000192731">
    <property type="component" value="Unassembled WGS sequence"/>
</dbReference>
<dbReference type="AlphaFoldDB" id="A0A1W1V464"/>
<organism evidence="11 12">
    <name type="scientific">Desulfonispora thiosulfatigenes DSM 11270</name>
    <dbReference type="NCBI Taxonomy" id="656914"/>
    <lineage>
        <taxon>Bacteria</taxon>
        <taxon>Bacillati</taxon>
        <taxon>Bacillota</taxon>
        <taxon>Clostridia</taxon>
        <taxon>Eubacteriales</taxon>
        <taxon>Peptococcaceae</taxon>
        <taxon>Desulfonispora</taxon>
    </lineage>
</organism>
<comment type="subcellular location">
    <subcellularLocation>
        <location evidence="1 8">Cytoplasm</location>
    </subcellularLocation>
</comment>
<evidence type="ECO:0000256" key="7">
    <source>
        <dbReference type="ARBA" id="ARBA00025246"/>
    </source>
</evidence>
<gene>
    <name evidence="8" type="primary">hisZ</name>
    <name evidence="11" type="ORF">SAMN00017405_1829</name>
</gene>
<evidence type="ECO:0000256" key="1">
    <source>
        <dbReference type="ARBA" id="ARBA00004496"/>
    </source>
</evidence>
<keyword evidence="8" id="KW-0368">Histidine biosynthesis</keyword>
<evidence type="ECO:0000256" key="5">
    <source>
        <dbReference type="ARBA" id="ARBA00020397"/>
    </source>
</evidence>
<evidence type="ECO:0000256" key="6">
    <source>
        <dbReference type="ARBA" id="ARBA00022490"/>
    </source>
</evidence>
<dbReference type="OrthoDB" id="9800814at2"/>
<protein>
    <recommendedName>
        <fullName evidence="5 8">ATP phosphoribosyltransferase regulatory subunit</fullName>
    </recommendedName>
</protein>
<dbReference type="HAMAP" id="MF_00125">
    <property type="entry name" value="HisZ"/>
    <property type="match status" value="1"/>
</dbReference>
<feature type="binding site" evidence="9">
    <location>
        <position position="125"/>
    </location>
    <ligand>
        <name>L-histidine</name>
        <dbReference type="ChEBI" id="CHEBI:57595"/>
    </ligand>
</feature>
<dbReference type="Gene3D" id="3.40.50.12590">
    <property type="match status" value="1"/>
</dbReference>
<comment type="function">
    <text evidence="7 8">Required for the first step of histidine biosynthesis. May allow the feedback regulation of ATP phosphoribosyltransferase activity by histidine.</text>
</comment>
<evidence type="ECO:0000256" key="8">
    <source>
        <dbReference type="HAMAP-Rule" id="MF_00125"/>
    </source>
</evidence>
<evidence type="ECO:0000256" key="4">
    <source>
        <dbReference type="ARBA" id="ARBA00011496"/>
    </source>
</evidence>
<dbReference type="PANTHER" id="PTHR43707">
    <property type="entry name" value="HISTIDYL-TRNA SYNTHETASE"/>
    <property type="match status" value="1"/>
</dbReference>
<feature type="binding site" evidence="9">
    <location>
        <begin position="79"/>
        <end position="81"/>
    </location>
    <ligand>
        <name>L-histidine</name>
        <dbReference type="ChEBI" id="CHEBI:57595"/>
    </ligand>
</feature>
<feature type="domain" description="Class II Histidinyl-tRNA synthetase (HisRS)-like catalytic core" evidence="10">
    <location>
        <begin position="10"/>
        <end position="316"/>
    </location>
</feature>
<accession>A0A1W1V464</accession>
<evidence type="ECO:0000259" key="10">
    <source>
        <dbReference type="Pfam" id="PF13393"/>
    </source>
</evidence>
<dbReference type="RefSeq" id="WP_084052812.1">
    <property type="nucleotide sequence ID" value="NZ_FWWT01000015.1"/>
</dbReference>